<dbReference type="PROSITE" id="PS50093">
    <property type="entry name" value="PKD"/>
    <property type="match status" value="1"/>
</dbReference>
<dbReference type="InterPro" id="IPR013783">
    <property type="entry name" value="Ig-like_fold"/>
</dbReference>
<dbReference type="CDD" id="cd00146">
    <property type="entry name" value="PKD"/>
    <property type="match status" value="1"/>
</dbReference>
<dbReference type="STRING" id="909626.AQJ91_27490"/>
<gene>
    <name evidence="3" type="ORF">AQJ91_27490</name>
</gene>
<sequence>MRALAPGLALALGAAAVPAEAASAVPPECVALRPGGPVQVTPDCVDPLYAHPVIDKQQDLTSPVAHRRVSGHFEGTGVKFTFYLPPAAQWKGRYFQYTYPLSDESALDRTIAFGAASGGYTVQVSGTVGYRHAAAAAKFSEQVAADYYRSGSRRIHGYLYGPSGGSFQTIGAMENTSGVWDGAVPIVVGVPTSIPVNFFVRAQARMVLRDVAGKIADAVRPGGSGDPYAGLTTAQAAMLREATSLGVPLKAWQDPDYVLGLNAPDGLLGFGAVVRQMDPSYATDFWTKPGYLGTEQSELGDIVRAALIDAKPTIAQVETDEDGRPTSLTLSGLPALTSTLGLDFAALATDGTTRVGDLAGTLDAATGVFTVGSGNSAEVLSALKAGARVHADNRWFTALPSYYRHQVPPPEEGYTAFDVLRDADGTPLYPQRALRIGPRIASSTSGGGTYTGKVNGKVVVVDNLVDSDAYPWHADWYAQRVRSALGAEEFANRFRLYYNDNADHLEGPVTGSKASRIVSYDPIVEQALRDVAAWAERGVAPPSSTRYDVTDGQVTVPTRAAQRRGIQPVVDLKVRGGDEAHVSTRDQVTFAALAQAPPGAGRIVSASWDFTGAGTYTPARLGTPASTAFVNTTHRFTKPGTYYVTLKASSSRHGAVGPYAQVENLNRVRVVVHP</sequence>
<dbReference type="Proteomes" id="UP000053260">
    <property type="component" value="Unassembled WGS sequence"/>
</dbReference>
<dbReference type="Pfam" id="PF00801">
    <property type="entry name" value="PKD"/>
    <property type="match status" value="1"/>
</dbReference>
<dbReference type="EMBL" id="LMXB01000068">
    <property type="protein sequence ID" value="KUO18133.1"/>
    <property type="molecule type" value="Genomic_DNA"/>
</dbReference>
<dbReference type="AlphaFoldDB" id="A0A101UWG2"/>
<evidence type="ECO:0000256" key="1">
    <source>
        <dbReference type="SAM" id="SignalP"/>
    </source>
</evidence>
<dbReference type="InterPro" id="IPR000601">
    <property type="entry name" value="PKD_dom"/>
</dbReference>
<accession>A0A101UWG2</accession>
<dbReference type="InterPro" id="IPR035986">
    <property type="entry name" value="PKD_dom_sf"/>
</dbReference>
<keyword evidence="1" id="KW-0732">Signal</keyword>
<proteinExistence type="predicted"/>
<dbReference type="SUPFAM" id="SSF49299">
    <property type="entry name" value="PKD domain"/>
    <property type="match status" value="1"/>
</dbReference>
<dbReference type="Gene3D" id="2.60.40.10">
    <property type="entry name" value="Immunoglobulins"/>
    <property type="match status" value="1"/>
</dbReference>
<name>A0A101UWG2_9ACTN</name>
<protein>
    <submittedName>
        <fullName evidence="3">Tat pathway signal sequence domain protein</fullName>
    </submittedName>
</protein>
<feature type="chain" id="PRO_5007108480" evidence="1">
    <location>
        <begin position="22"/>
        <end position="674"/>
    </location>
</feature>
<keyword evidence="4" id="KW-1185">Reference proteome</keyword>
<organism evidence="3 4">
    <name type="scientific">Streptomyces dysideae</name>
    <dbReference type="NCBI Taxonomy" id="909626"/>
    <lineage>
        <taxon>Bacteria</taxon>
        <taxon>Bacillati</taxon>
        <taxon>Actinomycetota</taxon>
        <taxon>Actinomycetes</taxon>
        <taxon>Kitasatosporales</taxon>
        <taxon>Streptomycetaceae</taxon>
        <taxon>Streptomyces</taxon>
    </lineage>
</organism>
<dbReference type="GO" id="GO:0005975">
    <property type="term" value="P:carbohydrate metabolic process"/>
    <property type="evidence" value="ECO:0007669"/>
    <property type="project" value="UniProtKB-ARBA"/>
</dbReference>
<comment type="caution">
    <text evidence="3">The sequence shown here is derived from an EMBL/GenBank/DDBJ whole genome shotgun (WGS) entry which is preliminary data.</text>
</comment>
<feature type="domain" description="PKD" evidence="2">
    <location>
        <begin position="587"/>
        <end position="651"/>
    </location>
</feature>
<feature type="signal peptide" evidence="1">
    <location>
        <begin position="1"/>
        <end position="21"/>
    </location>
</feature>
<evidence type="ECO:0000313" key="4">
    <source>
        <dbReference type="Proteomes" id="UP000053260"/>
    </source>
</evidence>
<reference evidence="3 4" key="1">
    <citation type="submission" date="2015-10" db="EMBL/GenBank/DDBJ databases">
        <title>Draft genome sequence of Streptomyces sp. RV15, isolated from a marine sponge.</title>
        <authorList>
            <person name="Ruckert C."/>
            <person name="Abdelmohsen U.R."/>
            <person name="Winkler A."/>
            <person name="Hentschel U."/>
            <person name="Kalinowski J."/>
            <person name="Kampfer P."/>
            <person name="Glaeser S."/>
        </authorList>
    </citation>
    <scope>NUCLEOTIDE SEQUENCE [LARGE SCALE GENOMIC DNA]</scope>
    <source>
        <strain evidence="3 4">RV15</strain>
    </source>
</reference>
<evidence type="ECO:0000313" key="3">
    <source>
        <dbReference type="EMBL" id="KUO18133.1"/>
    </source>
</evidence>
<evidence type="ECO:0000259" key="2">
    <source>
        <dbReference type="PROSITE" id="PS50093"/>
    </source>
</evidence>